<protein>
    <recommendedName>
        <fullName evidence="9">Sterol 3-beta-glucosyltransferase</fullName>
    </recommendedName>
</protein>
<dbReference type="GO" id="GO:0016906">
    <property type="term" value="F:sterol 3-beta-glucosyltransferase activity"/>
    <property type="evidence" value="ECO:0007669"/>
    <property type="project" value="UniProtKB-ARBA"/>
</dbReference>
<dbReference type="InterPro" id="IPR002213">
    <property type="entry name" value="UDP_glucos_trans"/>
</dbReference>
<feature type="domain" description="Glycosyltransferase family 28 N-terminal" evidence="2">
    <location>
        <begin position="251"/>
        <end position="395"/>
    </location>
</feature>
<evidence type="ECO:0000313" key="6">
    <source>
        <dbReference type="EMBL" id="CAF1502828.1"/>
    </source>
</evidence>
<dbReference type="InterPro" id="IPR004276">
    <property type="entry name" value="GlycoTrans_28_N"/>
</dbReference>
<accession>A0A814IQW7</accession>
<dbReference type="OrthoDB" id="5835829at2759"/>
<dbReference type="SUPFAM" id="SSF53756">
    <property type="entry name" value="UDP-Glycosyltransferase/glycogen phosphorylase"/>
    <property type="match status" value="1"/>
</dbReference>
<evidence type="ECO:0000259" key="3">
    <source>
        <dbReference type="Pfam" id="PF06722"/>
    </source>
</evidence>
<feature type="domain" description="Erythromycin biosynthesis protein CIII-like C-terminal" evidence="3">
    <location>
        <begin position="564"/>
        <end position="667"/>
    </location>
</feature>
<keyword evidence="1" id="KW-0808">Transferase</keyword>
<dbReference type="Pfam" id="PF03033">
    <property type="entry name" value="Glyco_transf_28"/>
    <property type="match status" value="1"/>
</dbReference>
<dbReference type="EMBL" id="CAJNOM010000563">
    <property type="protein sequence ID" value="CAF1502424.1"/>
    <property type="molecule type" value="Genomic_DNA"/>
</dbReference>
<dbReference type="CDD" id="cd03784">
    <property type="entry name" value="GT1_Gtf-like"/>
    <property type="match status" value="1"/>
</dbReference>
<evidence type="ECO:0000256" key="1">
    <source>
        <dbReference type="ARBA" id="ARBA00022679"/>
    </source>
</evidence>
<evidence type="ECO:0000313" key="7">
    <source>
        <dbReference type="Proteomes" id="UP000663832"/>
    </source>
</evidence>
<evidence type="ECO:0008006" key="9">
    <source>
        <dbReference type="Google" id="ProtNLM"/>
    </source>
</evidence>
<gene>
    <name evidence="4" type="ORF">BJG266_LOCUS17316</name>
    <name evidence="5" type="ORF">QVE165_LOCUS43590</name>
    <name evidence="6" type="ORF">QVE165_LOCUS43615</name>
</gene>
<dbReference type="Pfam" id="PF06722">
    <property type="entry name" value="EryCIII-like_C"/>
    <property type="match status" value="1"/>
</dbReference>
<dbReference type="PANTHER" id="PTHR48050:SF13">
    <property type="entry name" value="STEROL 3-BETA-GLUCOSYLTRANSFERASE UGT80A2"/>
    <property type="match status" value="1"/>
</dbReference>
<dbReference type="InterPro" id="IPR050426">
    <property type="entry name" value="Glycosyltransferase_28"/>
</dbReference>
<dbReference type="Proteomes" id="UP000663832">
    <property type="component" value="Unassembled WGS sequence"/>
</dbReference>
<evidence type="ECO:0000313" key="5">
    <source>
        <dbReference type="EMBL" id="CAF1502424.1"/>
    </source>
</evidence>
<dbReference type="EMBL" id="CAJNOM010000564">
    <property type="protein sequence ID" value="CAF1502828.1"/>
    <property type="molecule type" value="Genomic_DNA"/>
</dbReference>
<name>A0A814IQW7_9BILA</name>
<dbReference type="AlphaFoldDB" id="A0A814IQW7"/>
<evidence type="ECO:0000313" key="8">
    <source>
        <dbReference type="Proteomes" id="UP000663877"/>
    </source>
</evidence>
<dbReference type="Proteomes" id="UP000663877">
    <property type="component" value="Unassembled WGS sequence"/>
</dbReference>
<evidence type="ECO:0000313" key="4">
    <source>
        <dbReference type="EMBL" id="CAF1026952.1"/>
    </source>
</evidence>
<comment type="caution">
    <text evidence="4">The sequence shown here is derived from an EMBL/GenBank/DDBJ whole genome shotgun (WGS) entry which is preliminary data.</text>
</comment>
<dbReference type="GO" id="GO:0005975">
    <property type="term" value="P:carbohydrate metabolic process"/>
    <property type="evidence" value="ECO:0007669"/>
    <property type="project" value="InterPro"/>
</dbReference>
<dbReference type="FunFam" id="3.40.50.2000:FF:000009">
    <property type="entry name" value="Sterol 3-beta-glucosyltransferase UGT80A2"/>
    <property type="match status" value="1"/>
</dbReference>
<keyword evidence="7" id="KW-1185">Reference proteome</keyword>
<dbReference type="InterPro" id="IPR010610">
    <property type="entry name" value="EryCIII-like_C"/>
</dbReference>
<dbReference type="EMBL" id="CAJNOI010000083">
    <property type="protein sequence ID" value="CAF1026952.1"/>
    <property type="molecule type" value="Genomic_DNA"/>
</dbReference>
<evidence type="ECO:0000259" key="2">
    <source>
        <dbReference type="Pfam" id="PF03033"/>
    </source>
</evidence>
<reference evidence="4" key="1">
    <citation type="submission" date="2021-02" db="EMBL/GenBank/DDBJ databases">
        <authorList>
            <person name="Nowell W R."/>
        </authorList>
    </citation>
    <scope>NUCLEOTIDE SEQUENCE</scope>
</reference>
<sequence>MSLNINFDHNWSYYHQPIIANDDIANSTVTDIVDNFNWSPVELPHISRTKSETTFTNKSEKWWYRKYFQCILSDSQLEQSVSLTFKSPDNNHRISPAISSVIWLDAVNIFSGVLQTPQTSIDLPKTLLYSSDMENRNYQHTLIVCSMDACLSFSASLILPHDAIISIKDIHDNATIRRTSDFSQKHDNIYNYVASFDDVNKHNTNTSDSKRVSLPTYDKQESFDTVTEKIINEENNQIADVNRTKVPLLTIVMLIVGSRSDIEPIIAYGKALRAVGHRVRLATHEKFRKFVRDNDLEYFPLAGDPDEIMSFMVNNSGIVPSISSILKGNLFRRRRLFFDILKSTWLACTNNDDETDASFQAEVIIANPISYGHIHCAQKLGIPLHMVFTMPYSPTIAFPHPLANIDYSTASNERINVFSYSSVETLMWLGIGDLINKFRRTILDLPSLNISQVRSMMVDEKVPYTYCWSPSLVPKPSDWPFYIDVSGYFFLNLGRNYTTPPDDLLAFLGLQSNLNNHIDETSLPIFIGFGLIIDHDSHRLLDIILKSLMQTGYRALLSGFDIDSNQLPKNIFKIDDIPHDWLFQYVSAVCHHGGAGTTAAALRAGKPCITIPFFGDQFFWGHIVEKSGAGPPPLPGKDITVEKLVEAFEYVHKPTTQIAAKRLQEAILLEDGCKAAVHSFHANLPISQMQSDLESTYAACFRLDEFNLQVSYPVAEVLLSAGVVDESQFRYHSTREWKLTHHNNTSTSNVHERPSVDDFHLSTATSKCSPCCNSKNDAQDVNGNRKSSGSVVGSLIADVNSTMKPIINVLLSMTELDQSKCRNTKKDLNKAITSDKRNSISRSLSTNNEDLKLYNFDEISILAHDAANISGFTPEVCQNILLQFMTLKNQLVQTPKFSLPKHHRSQLYTLGRSQSFDDF</sequence>
<dbReference type="Gene3D" id="3.40.50.2000">
    <property type="entry name" value="Glycogen Phosphorylase B"/>
    <property type="match status" value="2"/>
</dbReference>
<proteinExistence type="predicted"/>
<organism evidence="4 8">
    <name type="scientific">Adineta steineri</name>
    <dbReference type="NCBI Taxonomy" id="433720"/>
    <lineage>
        <taxon>Eukaryota</taxon>
        <taxon>Metazoa</taxon>
        <taxon>Spiralia</taxon>
        <taxon>Gnathifera</taxon>
        <taxon>Rotifera</taxon>
        <taxon>Eurotatoria</taxon>
        <taxon>Bdelloidea</taxon>
        <taxon>Adinetida</taxon>
        <taxon>Adinetidae</taxon>
        <taxon>Adineta</taxon>
    </lineage>
</organism>
<dbReference type="PANTHER" id="PTHR48050">
    <property type="entry name" value="STEROL 3-BETA-GLUCOSYLTRANSFERASE"/>
    <property type="match status" value="1"/>
</dbReference>